<dbReference type="AlphaFoldDB" id="A0A3E0WB06"/>
<reference evidence="9 10" key="1">
    <citation type="submission" date="2017-04" db="EMBL/GenBank/DDBJ databases">
        <title>Comparative genome analysis of Subtercola boreus.</title>
        <authorList>
            <person name="Cho Y.-J."/>
            <person name="Cho A."/>
            <person name="Kim O.-S."/>
            <person name="Lee J.-I."/>
        </authorList>
    </citation>
    <scope>NUCLEOTIDE SEQUENCE [LARGE SCALE GENOMIC DNA]</scope>
    <source>
        <strain evidence="9 10">P28004</strain>
    </source>
</reference>
<dbReference type="GO" id="GO:0000272">
    <property type="term" value="P:polysaccharide catabolic process"/>
    <property type="evidence" value="ECO:0007669"/>
    <property type="project" value="TreeGrafter"/>
</dbReference>
<proteinExistence type="inferred from homology"/>
<evidence type="ECO:0000256" key="3">
    <source>
        <dbReference type="ARBA" id="ARBA00011165"/>
    </source>
</evidence>
<dbReference type="InterPro" id="IPR055235">
    <property type="entry name" value="ASD1_cat"/>
</dbReference>
<feature type="domain" description="Alpha-L-arabinofuranosidase C-terminal" evidence="8">
    <location>
        <begin position="294"/>
        <end position="492"/>
    </location>
</feature>
<dbReference type="GO" id="GO:0046373">
    <property type="term" value="P:L-arabinose metabolic process"/>
    <property type="evidence" value="ECO:0007669"/>
    <property type="project" value="InterPro"/>
</dbReference>
<dbReference type="SUPFAM" id="SSF51011">
    <property type="entry name" value="Glycosyl hydrolase domain"/>
    <property type="match status" value="1"/>
</dbReference>
<dbReference type="PANTHER" id="PTHR43576:SF3">
    <property type="entry name" value="ALPHA-L-ARABINOFURANOSIDASE C"/>
    <property type="match status" value="1"/>
</dbReference>
<comment type="similarity">
    <text evidence="2">Belongs to the glycosyl hydrolase 51 family.</text>
</comment>
<comment type="catalytic activity">
    <reaction evidence="1">
        <text>Hydrolysis of terminal non-reducing alpha-L-arabinofuranoside residues in alpha-L-arabinosides.</text>
        <dbReference type="EC" id="3.2.1.55"/>
    </reaction>
</comment>
<dbReference type="PANTHER" id="PTHR43576">
    <property type="entry name" value="ALPHA-L-ARABINOFURANOSIDASE C-RELATED"/>
    <property type="match status" value="1"/>
</dbReference>
<dbReference type="Pfam" id="PF22848">
    <property type="entry name" value="ASD1_dom"/>
    <property type="match status" value="1"/>
</dbReference>
<evidence type="ECO:0000256" key="4">
    <source>
        <dbReference type="ARBA" id="ARBA00012670"/>
    </source>
</evidence>
<keyword evidence="6" id="KW-0119">Carbohydrate metabolism</keyword>
<evidence type="ECO:0000256" key="2">
    <source>
        <dbReference type="ARBA" id="ARBA00007186"/>
    </source>
</evidence>
<keyword evidence="5" id="KW-0378">Hydrolase</keyword>
<dbReference type="Gene3D" id="2.60.40.1180">
    <property type="entry name" value="Golgi alpha-mannosidase II"/>
    <property type="match status" value="1"/>
</dbReference>
<evidence type="ECO:0000256" key="7">
    <source>
        <dbReference type="ARBA" id="ARBA00023295"/>
    </source>
</evidence>
<gene>
    <name evidence="9" type="ORF">B7R25_08945</name>
</gene>
<dbReference type="SUPFAM" id="SSF51445">
    <property type="entry name" value="(Trans)glycosidases"/>
    <property type="match status" value="1"/>
</dbReference>
<evidence type="ECO:0000256" key="5">
    <source>
        <dbReference type="ARBA" id="ARBA00022801"/>
    </source>
</evidence>
<organism evidence="9 10">
    <name type="scientific">Subtercola boreus</name>
    <dbReference type="NCBI Taxonomy" id="120213"/>
    <lineage>
        <taxon>Bacteria</taxon>
        <taxon>Bacillati</taxon>
        <taxon>Actinomycetota</taxon>
        <taxon>Actinomycetes</taxon>
        <taxon>Micrococcales</taxon>
        <taxon>Microbacteriaceae</taxon>
        <taxon>Subtercola</taxon>
    </lineage>
</organism>
<dbReference type="Pfam" id="PF06964">
    <property type="entry name" value="Alpha-L-AF_C"/>
    <property type="match status" value="1"/>
</dbReference>
<dbReference type="GO" id="GO:0046556">
    <property type="term" value="F:alpha-L-arabinofuranosidase activity"/>
    <property type="evidence" value="ECO:0007669"/>
    <property type="project" value="UniProtKB-EC"/>
</dbReference>
<dbReference type="InterPro" id="IPR017853">
    <property type="entry name" value="GH"/>
</dbReference>
<dbReference type="SMART" id="SM00813">
    <property type="entry name" value="Alpha-L-AF_C"/>
    <property type="match status" value="1"/>
</dbReference>
<name>A0A3E0WB06_9MICO</name>
<evidence type="ECO:0000259" key="8">
    <source>
        <dbReference type="SMART" id="SM00813"/>
    </source>
</evidence>
<comment type="caution">
    <text evidence="9">The sequence shown here is derived from an EMBL/GenBank/DDBJ whole genome shotgun (WGS) entry which is preliminary data.</text>
</comment>
<sequence>MTGNPTTVVMHEAFTIGEIDRRLFGSFVEHMGRTVYTGIYEPNHPSADSRGFRGDVLTLVKELGPTMVRYPGGNFVSAYNWEDGVGPASERPVRLDLAWRSTETNEVGLNEFAEWSKSAGVELMLAVNLGTRGVDAARNLVEYCNHPGGTYWSDLRRRHGVQAPHNVKVWCLGNEMDAPWQIGHKTPMEYGRIAVEAAKAMRRVDPTIELVACGSSNSRMPTFGAWEATVLEQTYDQVDYISLHNYYEDVDDRDLNSFLASSDSMDDFIDSVVATADFVKGKLHSPKTIQLSFDEWNIWHQTEFHRGDTEREAWRKAPDLAEDIYSAAEAVVLGTLLISLLNHSDRVRMACLAQLVNVIAPITTEPSGRAWRQSTFYPFADVAGRAGTRSLRLSVTSPQHDTDRYGRVSSVVAAATIDDTTGEIVLFAVNRSPTDPTQLDLSLSGTLAGYHVTDHRVLQNDDPYAVNTADDPYKVEPRQEPVTGVVTLSPLSWNVVTMQKN</sequence>
<protein>
    <recommendedName>
        <fullName evidence="4">non-reducing end alpha-L-arabinofuranosidase</fullName>
        <ecNumber evidence="4">3.2.1.55</ecNumber>
    </recommendedName>
</protein>
<dbReference type="InterPro" id="IPR013780">
    <property type="entry name" value="Glyco_hydro_b"/>
</dbReference>
<dbReference type="EC" id="3.2.1.55" evidence="4"/>
<evidence type="ECO:0000313" key="10">
    <source>
        <dbReference type="Proteomes" id="UP000257080"/>
    </source>
</evidence>
<accession>A0A3E0WB06</accession>
<dbReference type="RefSeq" id="WP_172582766.1">
    <property type="nucleotide sequence ID" value="NZ_NBXC01000017.1"/>
</dbReference>
<keyword evidence="7" id="KW-0326">Glycosidase</keyword>
<evidence type="ECO:0000313" key="9">
    <source>
        <dbReference type="EMBL" id="RFA26862.1"/>
    </source>
</evidence>
<dbReference type="Gene3D" id="3.20.20.80">
    <property type="entry name" value="Glycosidases"/>
    <property type="match status" value="1"/>
</dbReference>
<comment type="subunit">
    <text evidence="3">Homohexamer; trimer of dimers.</text>
</comment>
<dbReference type="InterPro" id="IPR010720">
    <property type="entry name" value="Alpha-L-AF_C"/>
</dbReference>
<dbReference type="Proteomes" id="UP000257080">
    <property type="component" value="Unassembled WGS sequence"/>
</dbReference>
<evidence type="ECO:0000256" key="1">
    <source>
        <dbReference type="ARBA" id="ARBA00001462"/>
    </source>
</evidence>
<evidence type="ECO:0000256" key="6">
    <source>
        <dbReference type="ARBA" id="ARBA00023277"/>
    </source>
</evidence>
<dbReference type="EMBL" id="NBXE01000022">
    <property type="protein sequence ID" value="RFA26862.1"/>
    <property type="molecule type" value="Genomic_DNA"/>
</dbReference>